<protein>
    <submittedName>
        <fullName evidence="2">Uncharacterized protein</fullName>
    </submittedName>
</protein>
<proteinExistence type="predicted"/>
<dbReference type="EMBL" id="CAADFN010000021">
    <property type="protein sequence ID" value="VFK16169.1"/>
    <property type="molecule type" value="Genomic_DNA"/>
</dbReference>
<organism evidence="2">
    <name type="scientific">Candidatus Kentrum sp. LFY</name>
    <dbReference type="NCBI Taxonomy" id="2126342"/>
    <lineage>
        <taxon>Bacteria</taxon>
        <taxon>Pseudomonadati</taxon>
        <taxon>Pseudomonadota</taxon>
        <taxon>Gammaproteobacteria</taxon>
        <taxon>Candidatus Kentrum</taxon>
    </lineage>
</organism>
<name>A0A450WGE6_9GAMM</name>
<feature type="region of interest" description="Disordered" evidence="1">
    <location>
        <begin position="49"/>
        <end position="73"/>
    </location>
</feature>
<accession>A0A450WGE6</accession>
<sequence length="73" mass="8142">MSEEYNGISGQGQDRQEKDSIFDFLYHDVDRINSFLSQFNDVGYLQGSTEQKSFSSGNSSDTTNHIKADAAVL</sequence>
<feature type="compositionally biased region" description="Polar residues" evidence="1">
    <location>
        <begin position="49"/>
        <end position="63"/>
    </location>
</feature>
<evidence type="ECO:0000313" key="2">
    <source>
        <dbReference type="EMBL" id="VFK16169.1"/>
    </source>
</evidence>
<reference evidence="2" key="1">
    <citation type="submission" date="2019-02" db="EMBL/GenBank/DDBJ databases">
        <authorList>
            <person name="Gruber-Vodicka R. H."/>
            <person name="Seah K. B. B."/>
        </authorList>
    </citation>
    <scope>NUCLEOTIDE SEQUENCE</scope>
    <source>
        <strain evidence="2">BECK_BY7</strain>
    </source>
</reference>
<gene>
    <name evidence="2" type="ORF">BECKLFY1418C_GA0070996_102125</name>
</gene>
<evidence type="ECO:0000256" key="1">
    <source>
        <dbReference type="SAM" id="MobiDB-lite"/>
    </source>
</evidence>
<feature type="compositionally biased region" description="Basic and acidic residues" evidence="1">
    <location>
        <begin position="64"/>
        <end position="73"/>
    </location>
</feature>
<dbReference type="AlphaFoldDB" id="A0A450WGE6"/>